<protein>
    <submittedName>
        <fullName evidence="6">BPTI/Kunitz inhibitor domain-containing protein</fullName>
    </submittedName>
</protein>
<evidence type="ECO:0000259" key="4">
    <source>
        <dbReference type="PROSITE" id="PS50279"/>
    </source>
</evidence>
<dbReference type="PANTHER" id="PTHR10083">
    <property type="entry name" value="KUNITZ-TYPE PROTEASE INHIBITOR-RELATED"/>
    <property type="match status" value="1"/>
</dbReference>
<dbReference type="GO" id="GO:0005615">
    <property type="term" value="C:extracellular space"/>
    <property type="evidence" value="ECO:0007669"/>
    <property type="project" value="TreeGrafter"/>
</dbReference>
<feature type="domain" description="BPTI/Kunitz inhibitor" evidence="4">
    <location>
        <begin position="168"/>
        <end position="226"/>
    </location>
</feature>
<organism evidence="5 6">
    <name type="scientific">Acrobeloides nanus</name>
    <dbReference type="NCBI Taxonomy" id="290746"/>
    <lineage>
        <taxon>Eukaryota</taxon>
        <taxon>Metazoa</taxon>
        <taxon>Ecdysozoa</taxon>
        <taxon>Nematoda</taxon>
        <taxon>Chromadorea</taxon>
        <taxon>Rhabditida</taxon>
        <taxon>Tylenchina</taxon>
        <taxon>Cephalobomorpha</taxon>
        <taxon>Cephaloboidea</taxon>
        <taxon>Cephalobidae</taxon>
        <taxon>Acrobeloides</taxon>
    </lineage>
</organism>
<evidence type="ECO:0000256" key="1">
    <source>
        <dbReference type="ARBA" id="ARBA00022690"/>
    </source>
</evidence>
<keyword evidence="1" id="KW-0646">Protease inhibitor</keyword>
<reference evidence="6" key="1">
    <citation type="submission" date="2022-11" db="UniProtKB">
        <authorList>
            <consortium name="WormBaseParasite"/>
        </authorList>
    </citation>
    <scope>IDENTIFICATION</scope>
</reference>
<keyword evidence="3" id="KW-1015">Disulfide bond</keyword>
<dbReference type="Proteomes" id="UP000887540">
    <property type="component" value="Unplaced"/>
</dbReference>
<dbReference type="SMART" id="SM00131">
    <property type="entry name" value="KU"/>
    <property type="match status" value="2"/>
</dbReference>
<sequence length="307" mass="35180">MFYFDESCSSTLFDSPSRNIFVHLSTCKRVCEPDSRKIFDDYYEENFEAKRLGAIWASFSSGKEPEKGKSKLPASPKSVVDRGPTYEVVHVTPRKPAQIFGKTSKHGDVTRIQSMVYTTISPESRRIEDWLQYGVIMPDSGALSSLHAGSPADARVDVRLTAGISSDCLDSFDPKLTHQCSIGKPNWRIRFYYDSKSLKCKMFWYDGCPSDSRNIFEDIATCKWKCQGMIPPYEIEPTKESCLDNFDSGALKDCNYGRFEVRYFFNHYSKRCELFYYGGCHTESKNIFVDYDKCVQMCQMSTRDISS</sequence>
<dbReference type="CDD" id="cd00109">
    <property type="entry name" value="Kunitz-type"/>
    <property type="match status" value="1"/>
</dbReference>
<evidence type="ECO:0000313" key="6">
    <source>
        <dbReference type="WBParaSite" id="ACRNAN_scaffold16641.g15778.t1"/>
    </source>
</evidence>
<keyword evidence="5" id="KW-1185">Reference proteome</keyword>
<evidence type="ECO:0000256" key="2">
    <source>
        <dbReference type="ARBA" id="ARBA00022900"/>
    </source>
</evidence>
<dbReference type="InterPro" id="IPR050098">
    <property type="entry name" value="TFPI/VKTCI-like"/>
</dbReference>
<accession>A0A914D0A0</accession>
<dbReference type="PANTHER" id="PTHR10083:SF374">
    <property type="entry name" value="BPTI_KUNITZ INHIBITOR DOMAIN-CONTAINING PROTEIN"/>
    <property type="match status" value="1"/>
</dbReference>
<dbReference type="WBParaSite" id="ACRNAN_scaffold16641.g15778.t1">
    <property type="protein sequence ID" value="ACRNAN_scaffold16641.g15778.t1"/>
    <property type="gene ID" value="ACRNAN_scaffold16641.g15778"/>
</dbReference>
<dbReference type="Pfam" id="PF00014">
    <property type="entry name" value="Kunitz_BPTI"/>
    <property type="match status" value="2"/>
</dbReference>
<dbReference type="Gene3D" id="4.10.410.10">
    <property type="entry name" value="Pancreatic trypsin inhibitor Kunitz domain"/>
    <property type="match status" value="2"/>
</dbReference>
<dbReference type="AlphaFoldDB" id="A0A914D0A0"/>
<dbReference type="InterPro" id="IPR036880">
    <property type="entry name" value="Kunitz_BPTI_sf"/>
</dbReference>
<evidence type="ECO:0000256" key="3">
    <source>
        <dbReference type="ARBA" id="ARBA00023157"/>
    </source>
</evidence>
<dbReference type="GO" id="GO:0004867">
    <property type="term" value="F:serine-type endopeptidase inhibitor activity"/>
    <property type="evidence" value="ECO:0007669"/>
    <property type="project" value="UniProtKB-KW"/>
</dbReference>
<name>A0A914D0A0_9BILA</name>
<evidence type="ECO:0000313" key="5">
    <source>
        <dbReference type="Proteomes" id="UP000887540"/>
    </source>
</evidence>
<dbReference type="PROSITE" id="PS50279">
    <property type="entry name" value="BPTI_KUNITZ_2"/>
    <property type="match status" value="2"/>
</dbReference>
<dbReference type="InterPro" id="IPR002223">
    <property type="entry name" value="Kunitz_BPTI"/>
</dbReference>
<keyword evidence="2" id="KW-0722">Serine protease inhibitor</keyword>
<feature type="domain" description="BPTI/Kunitz inhibitor" evidence="4">
    <location>
        <begin position="242"/>
        <end position="298"/>
    </location>
</feature>
<proteinExistence type="predicted"/>
<dbReference type="SUPFAM" id="SSF57362">
    <property type="entry name" value="BPTI-like"/>
    <property type="match status" value="2"/>
</dbReference>